<feature type="domain" description="Glucose-6-phosphate dehydrogenase assembly protein OpcA C-terminal" evidence="2">
    <location>
        <begin position="190"/>
        <end position="279"/>
    </location>
</feature>
<gene>
    <name evidence="3" type="ORF">C7B47_08825</name>
</gene>
<dbReference type="AlphaFoldDB" id="A0A2T2WY58"/>
<dbReference type="Proteomes" id="UP000242705">
    <property type="component" value="Unassembled WGS sequence"/>
</dbReference>
<feature type="domain" description="Glucose-6-phosphate dehydrogenase assembly protein OpcA N-terminal" evidence="1">
    <location>
        <begin position="62"/>
        <end position="148"/>
    </location>
</feature>
<evidence type="ECO:0000313" key="4">
    <source>
        <dbReference type="Proteomes" id="UP000242705"/>
    </source>
</evidence>
<comment type="caution">
    <text evidence="3">The sequence shown here is derived from an EMBL/GenBank/DDBJ whole genome shotgun (WGS) entry which is preliminary data.</text>
</comment>
<dbReference type="Pfam" id="PF10128">
    <property type="entry name" value="OpcA_G6PD_assem"/>
    <property type="match status" value="1"/>
</dbReference>
<protein>
    <recommendedName>
        <fullName evidence="5">Glucose-6-phosphate dehydrogenase subunit</fullName>
    </recommendedName>
</protein>
<evidence type="ECO:0008006" key="5">
    <source>
        <dbReference type="Google" id="ProtNLM"/>
    </source>
</evidence>
<evidence type="ECO:0000313" key="3">
    <source>
        <dbReference type="EMBL" id="PSR27161.1"/>
    </source>
</evidence>
<dbReference type="InterPro" id="IPR046802">
    <property type="entry name" value="OpcA_G6PD_C"/>
</dbReference>
<dbReference type="InterPro" id="IPR046801">
    <property type="entry name" value="OpcA_G6PD_N"/>
</dbReference>
<dbReference type="InterPro" id="IPR004555">
    <property type="entry name" value="G6PDH_assembly_OpcA"/>
</dbReference>
<evidence type="ECO:0000259" key="2">
    <source>
        <dbReference type="Pfam" id="PF20171"/>
    </source>
</evidence>
<evidence type="ECO:0000259" key="1">
    <source>
        <dbReference type="Pfam" id="PF10128"/>
    </source>
</evidence>
<sequence>MLVESQTLHWDHPNIKGPELLELLRTSVPQSLGGVIPVTATVLTLGLYVKGIPTTDWIGFAGKIARVHPARVLIINPISADGDDTSTQVDAQLSATITYRRPNDPPILFSECVQMNLKGGLANHWIDLVQSLIKSDLPAYLLWLGVPPLPGFRWDLLSTGFTHLVIDTEQTGLGPWKTAILTGKPLGMVVDDLYWQRLGLWRAHWANLTDYPEGLRTLTHPDKIVIEWPVSKSTGWRLLVGWLMDRLHWQVADVEPTYMTITTEHGQIIPIEIHNADDPSFSFYHGPYILSSQEVEDELQSKLHQGSEVLYEMVDPCNIADPVTDVVKLLNRGHDQLFDQALTALILNERV</sequence>
<dbReference type="PANTHER" id="PTHR38658:SF1">
    <property type="entry name" value="OXPP CYCLE PROTEIN OPCA-RELATED"/>
    <property type="match status" value="1"/>
</dbReference>
<organism evidence="3 4">
    <name type="scientific">Sulfobacillus thermosulfidooxidans</name>
    <dbReference type="NCBI Taxonomy" id="28034"/>
    <lineage>
        <taxon>Bacteria</taxon>
        <taxon>Bacillati</taxon>
        <taxon>Bacillota</taxon>
        <taxon>Clostridia</taxon>
        <taxon>Eubacteriales</taxon>
        <taxon>Clostridiales Family XVII. Incertae Sedis</taxon>
        <taxon>Sulfobacillus</taxon>
    </lineage>
</organism>
<name>A0A2T2WY58_SULTH</name>
<dbReference type="EMBL" id="PXYX01000015">
    <property type="protein sequence ID" value="PSR27161.1"/>
    <property type="molecule type" value="Genomic_DNA"/>
</dbReference>
<accession>A0A2T2WY58</accession>
<dbReference type="Pfam" id="PF20171">
    <property type="entry name" value="OpcA_G6PD_C"/>
    <property type="match status" value="1"/>
</dbReference>
<reference evidence="3 4" key="1">
    <citation type="journal article" date="2014" name="BMC Genomics">
        <title>Comparison of environmental and isolate Sulfobacillus genomes reveals diverse carbon, sulfur, nitrogen, and hydrogen metabolisms.</title>
        <authorList>
            <person name="Justice N.B."/>
            <person name="Norman A."/>
            <person name="Brown C.T."/>
            <person name="Singh A."/>
            <person name="Thomas B.C."/>
            <person name="Banfield J.F."/>
        </authorList>
    </citation>
    <scope>NUCLEOTIDE SEQUENCE [LARGE SCALE GENOMIC DNA]</scope>
    <source>
        <strain evidence="3">AMDSBA5</strain>
    </source>
</reference>
<proteinExistence type="predicted"/>
<dbReference type="PANTHER" id="PTHR38658">
    <property type="entry name" value="OXPP CYCLE PROTEIN OPCA-RELATED"/>
    <property type="match status" value="1"/>
</dbReference>